<feature type="signal peptide" evidence="1">
    <location>
        <begin position="1"/>
        <end position="16"/>
    </location>
</feature>
<accession>A0A5J5DDL9</accession>
<feature type="non-terminal residue" evidence="2">
    <location>
        <position position="1"/>
    </location>
</feature>
<organism evidence="2 3">
    <name type="scientific">Etheostoma spectabile</name>
    <name type="common">orangethroat darter</name>
    <dbReference type="NCBI Taxonomy" id="54343"/>
    <lineage>
        <taxon>Eukaryota</taxon>
        <taxon>Metazoa</taxon>
        <taxon>Chordata</taxon>
        <taxon>Craniata</taxon>
        <taxon>Vertebrata</taxon>
        <taxon>Euteleostomi</taxon>
        <taxon>Actinopterygii</taxon>
        <taxon>Neopterygii</taxon>
        <taxon>Teleostei</taxon>
        <taxon>Neoteleostei</taxon>
        <taxon>Acanthomorphata</taxon>
        <taxon>Eupercaria</taxon>
        <taxon>Perciformes</taxon>
        <taxon>Percoidei</taxon>
        <taxon>Percidae</taxon>
        <taxon>Etheostomatinae</taxon>
        <taxon>Etheostoma</taxon>
    </lineage>
</organism>
<gene>
    <name evidence="2" type="ORF">FQN60_002408</name>
</gene>
<keyword evidence="1" id="KW-0732">Signal</keyword>
<evidence type="ECO:0000313" key="2">
    <source>
        <dbReference type="EMBL" id="KAA8591465.1"/>
    </source>
</evidence>
<dbReference type="AlphaFoldDB" id="A0A5J5DDL9"/>
<keyword evidence="3" id="KW-1185">Reference proteome</keyword>
<name>A0A5J5DDL9_9PERO</name>
<feature type="chain" id="PRO_5023817003" evidence="1">
    <location>
        <begin position="17"/>
        <end position="242"/>
    </location>
</feature>
<evidence type="ECO:0000313" key="3">
    <source>
        <dbReference type="Proteomes" id="UP000327493"/>
    </source>
</evidence>
<sequence>ANLLIILLQSCHVLSGLRELSLLHPLPHIPVNKGPLSVHQIKLVVKPSPGLCNSSGVAQHAHGPLDLGQVSTRNYSGGLVVDAHLETSGAPVHKLDGALRFDAGNGSIHIFGHHITTIQQAAGHVFAVARVTFHQLVGWFEAGVGDLRNCYLLMVSLLSRDNRGIGGQREVDTGTPVVSDSYRPSRFKPAVKGGGFRAEKPADRTLNWVNVLTGEPPPETGSTTQLGQWPVEYMKPPEVPIY</sequence>
<dbReference type="EMBL" id="VOFY01000007">
    <property type="protein sequence ID" value="KAA8591465.1"/>
    <property type="molecule type" value="Genomic_DNA"/>
</dbReference>
<reference evidence="2 3" key="1">
    <citation type="submission" date="2019-08" db="EMBL/GenBank/DDBJ databases">
        <title>A chromosome-level genome assembly, high-density linkage maps, and genome scans reveal the genomic architecture of hybrid incompatibilities underlying speciation via character displacement in darters (Percidae: Etheostominae).</title>
        <authorList>
            <person name="Moran R.L."/>
            <person name="Catchen J.M."/>
            <person name="Fuller R.C."/>
        </authorList>
    </citation>
    <scope>NUCLEOTIDE SEQUENCE [LARGE SCALE GENOMIC DNA]</scope>
    <source>
        <strain evidence="2">EspeVRDwgs_2016</strain>
        <tissue evidence="2">Muscle</tissue>
    </source>
</reference>
<comment type="caution">
    <text evidence="2">The sequence shown here is derived from an EMBL/GenBank/DDBJ whole genome shotgun (WGS) entry which is preliminary data.</text>
</comment>
<evidence type="ECO:0000256" key="1">
    <source>
        <dbReference type="SAM" id="SignalP"/>
    </source>
</evidence>
<protein>
    <submittedName>
        <fullName evidence="2">Uncharacterized protein</fullName>
    </submittedName>
</protein>
<proteinExistence type="predicted"/>
<dbReference type="Proteomes" id="UP000327493">
    <property type="component" value="Chromosome 7"/>
</dbReference>